<gene>
    <name evidence="2" type="ORF">RUM44_004839</name>
</gene>
<dbReference type="Proteomes" id="UP001359485">
    <property type="component" value="Unassembled WGS sequence"/>
</dbReference>
<organism evidence="2 3">
    <name type="scientific">Polyplax serrata</name>
    <name type="common">Common mouse louse</name>
    <dbReference type="NCBI Taxonomy" id="468196"/>
    <lineage>
        <taxon>Eukaryota</taxon>
        <taxon>Metazoa</taxon>
        <taxon>Ecdysozoa</taxon>
        <taxon>Arthropoda</taxon>
        <taxon>Hexapoda</taxon>
        <taxon>Insecta</taxon>
        <taxon>Pterygota</taxon>
        <taxon>Neoptera</taxon>
        <taxon>Paraneoptera</taxon>
        <taxon>Psocodea</taxon>
        <taxon>Troctomorpha</taxon>
        <taxon>Phthiraptera</taxon>
        <taxon>Anoplura</taxon>
        <taxon>Polyplacidae</taxon>
        <taxon>Polyplax</taxon>
    </lineage>
</organism>
<reference evidence="2 3" key="1">
    <citation type="submission" date="2023-09" db="EMBL/GenBank/DDBJ databases">
        <title>Genomes of two closely related lineages of the louse Polyplax serrata with different host specificities.</title>
        <authorList>
            <person name="Martinu J."/>
            <person name="Tarabai H."/>
            <person name="Stefka J."/>
            <person name="Hypsa V."/>
        </authorList>
    </citation>
    <scope>NUCLEOTIDE SEQUENCE [LARGE SCALE GENOMIC DNA]</scope>
    <source>
        <strain evidence="2">98ZLc_SE</strain>
    </source>
</reference>
<feature type="transmembrane region" description="Helical" evidence="1">
    <location>
        <begin position="16"/>
        <end position="34"/>
    </location>
</feature>
<keyword evidence="3" id="KW-1185">Reference proteome</keyword>
<evidence type="ECO:0000313" key="3">
    <source>
        <dbReference type="Proteomes" id="UP001359485"/>
    </source>
</evidence>
<protein>
    <submittedName>
        <fullName evidence="2">Uncharacterized protein</fullName>
    </submittedName>
</protein>
<evidence type="ECO:0000256" key="1">
    <source>
        <dbReference type="SAM" id="Phobius"/>
    </source>
</evidence>
<name>A0ABR1B4P8_POLSC</name>
<comment type="caution">
    <text evidence="2">The sequence shown here is derived from an EMBL/GenBank/DDBJ whole genome shotgun (WGS) entry which is preliminary data.</text>
</comment>
<keyword evidence="1" id="KW-0472">Membrane</keyword>
<dbReference type="EMBL" id="JAWJWF010000004">
    <property type="protein sequence ID" value="KAK6634231.1"/>
    <property type="molecule type" value="Genomic_DNA"/>
</dbReference>
<accession>A0ABR1B4P8</accession>
<proteinExistence type="predicted"/>
<keyword evidence="1" id="KW-0812">Transmembrane</keyword>
<sequence length="80" mass="9428">MEGLFSSRKREEKNKLWINTVFSLYFLSFTLTFLPGEAKSRLAWPPQFDVGLVGFLSRFKSNFYGFSGENFTPNWFTNKR</sequence>
<evidence type="ECO:0000313" key="2">
    <source>
        <dbReference type="EMBL" id="KAK6634231.1"/>
    </source>
</evidence>
<keyword evidence="1" id="KW-1133">Transmembrane helix</keyword>